<evidence type="ECO:0000313" key="4">
    <source>
        <dbReference type="Proteomes" id="UP001596512"/>
    </source>
</evidence>
<keyword evidence="4" id="KW-1185">Reference proteome</keyword>
<dbReference type="Gene3D" id="2.120.10.30">
    <property type="entry name" value="TolB, C-terminal domain"/>
    <property type="match status" value="1"/>
</dbReference>
<dbReference type="Pfam" id="PF07676">
    <property type="entry name" value="PD40"/>
    <property type="match status" value="1"/>
</dbReference>
<reference evidence="4" key="1">
    <citation type="journal article" date="2019" name="Int. J. Syst. Evol. Microbiol.">
        <title>The Global Catalogue of Microorganisms (GCM) 10K type strain sequencing project: providing services to taxonomists for standard genome sequencing and annotation.</title>
        <authorList>
            <consortium name="The Broad Institute Genomics Platform"/>
            <consortium name="The Broad Institute Genome Sequencing Center for Infectious Disease"/>
            <person name="Wu L."/>
            <person name="Ma J."/>
        </authorList>
    </citation>
    <scope>NUCLEOTIDE SEQUENCE [LARGE SCALE GENOMIC DNA]</scope>
    <source>
        <strain evidence="4">JCM 17695</strain>
    </source>
</reference>
<dbReference type="InterPro" id="IPR011042">
    <property type="entry name" value="6-blade_b-propeller_TolB-like"/>
</dbReference>
<feature type="signal peptide" evidence="2">
    <location>
        <begin position="1"/>
        <end position="29"/>
    </location>
</feature>
<organism evidence="3 4">
    <name type="scientific">Actinokineospora soli</name>
    <dbReference type="NCBI Taxonomy" id="1048753"/>
    <lineage>
        <taxon>Bacteria</taxon>
        <taxon>Bacillati</taxon>
        <taxon>Actinomycetota</taxon>
        <taxon>Actinomycetes</taxon>
        <taxon>Pseudonocardiales</taxon>
        <taxon>Pseudonocardiaceae</taxon>
        <taxon>Actinokineospora</taxon>
    </lineage>
</organism>
<feature type="region of interest" description="Disordered" evidence="1">
    <location>
        <begin position="276"/>
        <end position="350"/>
    </location>
</feature>
<evidence type="ECO:0000313" key="3">
    <source>
        <dbReference type="EMBL" id="MFC7613107.1"/>
    </source>
</evidence>
<protein>
    <submittedName>
        <fullName evidence="3">TolB family protein</fullName>
    </submittedName>
</protein>
<gene>
    <name evidence="3" type="ORF">ACFQV2_05200</name>
</gene>
<feature type="chain" id="PRO_5047226310" evidence="2">
    <location>
        <begin position="30"/>
        <end position="350"/>
    </location>
</feature>
<dbReference type="InterPro" id="IPR011659">
    <property type="entry name" value="WD40"/>
</dbReference>
<evidence type="ECO:0000256" key="2">
    <source>
        <dbReference type="SAM" id="SignalP"/>
    </source>
</evidence>
<feature type="compositionally biased region" description="Basic and acidic residues" evidence="1">
    <location>
        <begin position="323"/>
        <end position="339"/>
    </location>
</feature>
<evidence type="ECO:0000256" key="1">
    <source>
        <dbReference type="SAM" id="MobiDB-lite"/>
    </source>
</evidence>
<dbReference type="EMBL" id="JBHTEY010000004">
    <property type="protein sequence ID" value="MFC7613107.1"/>
    <property type="molecule type" value="Genomic_DNA"/>
</dbReference>
<accession>A0ABW2TH86</accession>
<dbReference type="SUPFAM" id="SSF69304">
    <property type="entry name" value="Tricorn protease N-terminal domain"/>
    <property type="match status" value="1"/>
</dbReference>
<sequence>MGSTMAVKSTVVGVAAVAALAAGAVLAVAGPGGGRGGALDLDERSLVYVDEAAKRVAQDPGGVSGVECLRSYTAGGTLVCLHAVALPPGFSATVLNDDLEVVREIRLDGTPSRARVSPSGRMAAWTVFRSGDSYLPAGYFSTTATILDTETGTLYGSLEDFTSIVDGKPYAAEDRNYWGVTIAEDDNLFYATMSSKGKTWLMRGDLAARTLTAVRQNAECPSLSPDGTRVAYKVRTGEKWRLHVLDLATGADTPTAETAHVDDQAAWLDDRTIAYSRPGPGGKPAVYAVPADGSGARGWSGRGRPHPRRSRSGSVPVPGQPVDPRRRVDPTAARPDDRAVAGTRAARCTP</sequence>
<comment type="caution">
    <text evidence="3">The sequence shown here is derived from an EMBL/GenBank/DDBJ whole genome shotgun (WGS) entry which is preliminary data.</text>
</comment>
<proteinExistence type="predicted"/>
<name>A0ABW2TH86_9PSEU</name>
<dbReference type="Proteomes" id="UP001596512">
    <property type="component" value="Unassembled WGS sequence"/>
</dbReference>
<keyword evidence="2" id="KW-0732">Signal</keyword>